<comment type="similarity">
    <text evidence="2">Belongs to the peptidase M20A family.</text>
</comment>
<dbReference type="GO" id="GO:0006508">
    <property type="term" value="P:proteolysis"/>
    <property type="evidence" value="ECO:0007669"/>
    <property type="project" value="UniProtKB-KW"/>
</dbReference>
<proteinExistence type="inferred from homology"/>
<comment type="caution">
    <text evidence="10">The sequence shown here is derived from an EMBL/GenBank/DDBJ whole genome shotgun (WGS) entry which is preliminary data.</text>
</comment>
<sequence length="432" mass="48476">MKRLVGKNSDYTVTKRFLKYVQINTQSSSKSKTVPSTERQKQLSEILKTELEELGLDPTVDKVGNVYCKLPSNLEENQTTIPVIALLAHLDTSEDAPSVNVKPIIHENYSGDKIALPKGNVILDPNEITELKELVGQDIITSSGDTLLGADDKSGIASIMDALTFFVQHPEIKHGEIQVCFSIDEEIGTGPKTISLEKLGNPKFGYTVDGGSIGRVESCNFNADKVYITFEGFGIHPGRAKNRMVNAIKLAGEFLDLLPKDTMSPETTEKMEGYVHPFEFQGNVNKAEITFLIRDFELCEMKKKEKIIQELGNKVVGNKKNCKFEMKIVEQYRNMRDIISQYPFLLDFAEKAIEKTQTKVIRNPIRGGSDGSYLSYNGLPTPNLSAGGYCFHSIKEFTTIQHLQKIVDMLIELIITWVEEYPKIELKPEKKN</sequence>
<keyword evidence="7" id="KW-0862">Zinc</keyword>
<feature type="domain" description="Peptidase M20 dimerisation" evidence="9">
    <location>
        <begin position="221"/>
        <end position="310"/>
    </location>
</feature>
<dbReference type="InterPro" id="IPR036264">
    <property type="entry name" value="Bact_exopeptidase_dim_dom"/>
</dbReference>
<dbReference type="PIRSF" id="PIRSF037215">
    <property type="entry name" value="Peptidase_M20B"/>
    <property type="match status" value="1"/>
</dbReference>
<dbReference type="PANTHER" id="PTHR42994:SF1">
    <property type="entry name" value="PEPTIDASE T"/>
    <property type="match status" value="1"/>
</dbReference>
<dbReference type="InterPro" id="IPR001261">
    <property type="entry name" value="ArgE/DapE_CS"/>
</dbReference>
<evidence type="ECO:0000256" key="5">
    <source>
        <dbReference type="ARBA" id="ARBA00022723"/>
    </source>
</evidence>
<comment type="cofactor">
    <cofactor evidence="1">
        <name>Zn(2+)</name>
        <dbReference type="ChEBI" id="CHEBI:29105"/>
    </cofactor>
</comment>
<evidence type="ECO:0000256" key="2">
    <source>
        <dbReference type="ARBA" id="ARBA00006247"/>
    </source>
</evidence>
<dbReference type="InterPro" id="IPR002933">
    <property type="entry name" value="Peptidase_M20"/>
</dbReference>
<dbReference type="GO" id="GO:0008270">
    <property type="term" value="F:zinc ion binding"/>
    <property type="evidence" value="ECO:0007669"/>
    <property type="project" value="InterPro"/>
</dbReference>
<evidence type="ECO:0000313" key="10">
    <source>
        <dbReference type="EMBL" id="KAJ3452084.1"/>
    </source>
</evidence>
<dbReference type="EMBL" id="JANTQA010000008">
    <property type="protein sequence ID" value="KAJ3452084.1"/>
    <property type="molecule type" value="Genomic_DNA"/>
</dbReference>
<dbReference type="GO" id="GO:0006518">
    <property type="term" value="P:peptide metabolic process"/>
    <property type="evidence" value="ECO:0007669"/>
    <property type="project" value="InterPro"/>
</dbReference>
<dbReference type="PANTHER" id="PTHR42994">
    <property type="entry name" value="PEPTIDASE T"/>
    <property type="match status" value="1"/>
</dbReference>
<dbReference type="InterPro" id="IPR011650">
    <property type="entry name" value="Peptidase_M20_dimer"/>
</dbReference>
<dbReference type="InterPro" id="IPR010161">
    <property type="entry name" value="Peptidase_M20B"/>
</dbReference>
<reference evidence="10" key="1">
    <citation type="submission" date="2022-08" db="EMBL/GenBank/DDBJ databases">
        <title>Novel sulphate-reducing endosymbionts in the free-living metamonad Anaeramoeba.</title>
        <authorList>
            <person name="Jerlstrom-Hultqvist J."/>
            <person name="Cepicka I."/>
            <person name="Gallot-Lavallee L."/>
            <person name="Salas-Leiva D."/>
            <person name="Curtis B.A."/>
            <person name="Zahonova K."/>
            <person name="Pipaliya S."/>
            <person name="Dacks J."/>
            <person name="Roger A.J."/>
        </authorList>
    </citation>
    <scope>NUCLEOTIDE SEQUENCE</scope>
    <source>
        <strain evidence="10">Busselton2</strain>
    </source>
</reference>
<dbReference type="GO" id="GO:0005829">
    <property type="term" value="C:cytosol"/>
    <property type="evidence" value="ECO:0007669"/>
    <property type="project" value="TreeGrafter"/>
</dbReference>
<keyword evidence="8" id="KW-0482">Metalloprotease</keyword>
<dbReference type="NCBIfam" id="NF003976">
    <property type="entry name" value="PRK05469.1"/>
    <property type="match status" value="1"/>
</dbReference>
<accession>A0AAV8ACZ9</accession>
<dbReference type="SUPFAM" id="SSF53187">
    <property type="entry name" value="Zn-dependent exopeptidases"/>
    <property type="match status" value="1"/>
</dbReference>
<dbReference type="GO" id="GO:0045148">
    <property type="term" value="F:tripeptide aminopeptidase activity"/>
    <property type="evidence" value="ECO:0007669"/>
    <property type="project" value="InterPro"/>
</dbReference>
<protein>
    <submittedName>
        <fullName evidence="10">Peptidase t</fullName>
    </submittedName>
</protein>
<gene>
    <name evidence="10" type="ORF">M0812_03847</name>
</gene>
<organism evidence="10 11">
    <name type="scientific">Anaeramoeba flamelloides</name>
    <dbReference type="NCBI Taxonomy" id="1746091"/>
    <lineage>
        <taxon>Eukaryota</taxon>
        <taxon>Metamonada</taxon>
        <taxon>Anaeramoebidae</taxon>
        <taxon>Anaeramoeba</taxon>
    </lineage>
</organism>
<evidence type="ECO:0000313" key="11">
    <source>
        <dbReference type="Proteomes" id="UP001146793"/>
    </source>
</evidence>
<evidence type="ECO:0000259" key="9">
    <source>
        <dbReference type="Pfam" id="PF07687"/>
    </source>
</evidence>
<dbReference type="Pfam" id="PF01546">
    <property type="entry name" value="Peptidase_M20"/>
    <property type="match status" value="1"/>
</dbReference>
<dbReference type="Gene3D" id="3.40.630.10">
    <property type="entry name" value="Zn peptidases"/>
    <property type="match status" value="1"/>
</dbReference>
<keyword evidence="4" id="KW-0645">Protease</keyword>
<dbReference type="SUPFAM" id="SSF55031">
    <property type="entry name" value="Bacterial exopeptidase dimerisation domain"/>
    <property type="match status" value="1"/>
</dbReference>
<dbReference type="Proteomes" id="UP001146793">
    <property type="component" value="Unassembled WGS sequence"/>
</dbReference>
<dbReference type="GO" id="GO:0008237">
    <property type="term" value="F:metallopeptidase activity"/>
    <property type="evidence" value="ECO:0007669"/>
    <property type="project" value="UniProtKB-KW"/>
</dbReference>
<evidence type="ECO:0000256" key="3">
    <source>
        <dbReference type="ARBA" id="ARBA00009692"/>
    </source>
</evidence>
<evidence type="ECO:0000256" key="4">
    <source>
        <dbReference type="ARBA" id="ARBA00022670"/>
    </source>
</evidence>
<dbReference type="Pfam" id="PF07687">
    <property type="entry name" value="M20_dimer"/>
    <property type="match status" value="1"/>
</dbReference>
<dbReference type="NCBIfam" id="NF009920">
    <property type="entry name" value="PRK13381.1"/>
    <property type="match status" value="1"/>
</dbReference>
<dbReference type="AlphaFoldDB" id="A0AAV8ACZ9"/>
<keyword evidence="5" id="KW-0479">Metal-binding</keyword>
<dbReference type="NCBIfam" id="TIGR01882">
    <property type="entry name" value="peptidase-T"/>
    <property type="match status" value="1"/>
</dbReference>
<keyword evidence="6" id="KW-0378">Hydrolase</keyword>
<dbReference type="PROSITE" id="PS00758">
    <property type="entry name" value="ARGE_DAPE_CPG2_1"/>
    <property type="match status" value="1"/>
</dbReference>
<dbReference type="PROSITE" id="PS00759">
    <property type="entry name" value="ARGE_DAPE_CPG2_2"/>
    <property type="match status" value="1"/>
</dbReference>
<name>A0AAV8ACZ9_9EUKA</name>
<dbReference type="Gene3D" id="3.30.70.360">
    <property type="match status" value="1"/>
</dbReference>
<evidence type="ECO:0000256" key="1">
    <source>
        <dbReference type="ARBA" id="ARBA00001947"/>
    </source>
</evidence>
<evidence type="ECO:0000256" key="7">
    <source>
        <dbReference type="ARBA" id="ARBA00022833"/>
    </source>
</evidence>
<evidence type="ECO:0000256" key="6">
    <source>
        <dbReference type="ARBA" id="ARBA00022801"/>
    </source>
</evidence>
<evidence type="ECO:0000256" key="8">
    <source>
        <dbReference type="ARBA" id="ARBA00023049"/>
    </source>
</evidence>
<comment type="similarity">
    <text evidence="3">Belongs to the peptidase M20B family.</text>
</comment>